<protein>
    <submittedName>
        <fullName evidence="2">Uncharacterized protein</fullName>
    </submittedName>
</protein>
<sequence>MSKAKIPLPPSLNPHPAIFSVVVSDSAGKKGREKREIPEKISRPMASSGTIPTCENPVIRPRIEPGSPCESEGVPRASSLGAFTSVNQPRVAELPEYRGLRTTRSLHGAEYVLSHCRDSARDELDGQATLSIAERLRGTGWPMNPPPLPLLAGRSAPRRAATQWGPTPRRRIVRQSSETPPAGPVFTFLSPAQFHPLHNNILHGRYFAFYVQLRAEERWRPATHVLIFLTYSTLLLDRRTNNVIKPKAVLTLRMAEEYTIHVQVELGQGFSKYPVYHEQPVYQDRALESSKVSSTQDGKLNAFRLATYNFRRQDALVSHGFPAQLPEERDGAARPRSRSEGAIRAKLTPTPRASSLLRARLVTHWTRIREEPGSIPGPDILASAYHGFPKSLQDGSLTKAKADSFPIPAQLAPSLSTSLSTRRQAQLPTDKECPVQDAISSFEYAIETSVTSALDLRDSSAHIWQLATAEKAGRRALAAVKEGGGGGLVTWRALLSAPPPSPDRNTLLFVVQRCAVGRRYLAVTEPTHRTSFAITALARRPGLSAHRKTSEALFMFDTSRTSHIDTSVQQCCNAR</sequence>
<gene>
    <name evidence="2" type="ORF">PR048_018355</name>
</gene>
<feature type="compositionally biased region" description="Basic and acidic residues" evidence="1">
    <location>
        <begin position="326"/>
        <end position="343"/>
    </location>
</feature>
<evidence type="ECO:0000256" key="1">
    <source>
        <dbReference type="SAM" id="MobiDB-lite"/>
    </source>
</evidence>
<accession>A0ABQ9HC74</accession>
<dbReference type="EMBL" id="JARBHB010000006">
    <property type="protein sequence ID" value="KAJ8881869.1"/>
    <property type="molecule type" value="Genomic_DNA"/>
</dbReference>
<feature type="region of interest" description="Disordered" evidence="1">
    <location>
        <begin position="323"/>
        <end position="344"/>
    </location>
</feature>
<reference evidence="2 3" key="1">
    <citation type="submission" date="2023-02" db="EMBL/GenBank/DDBJ databases">
        <title>LHISI_Scaffold_Assembly.</title>
        <authorList>
            <person name="Stuart O.P."/>
            <person name="Cleave R."/>
            <person name="Magrath M.J.L."/>
            <person name="Mikheyev A.S."/>
        </authorList>
    </citation>
    <scope>NUCLEOTIDE SEQUENCE [LARGE SCALE GENOMIC DNA]</scope>
    <source>
        <strain evidence="2">Daus_M_001</strain>
        <tissue evidence="2">Leg muscle</tissue>
    </source>
</reference>
<keyword evidence="3" id="KW-1185">Reference proteome</keyword>
<comment type="caution">
    <text evidence="2">The sequence shown here is derived from an EMBL/GenBank/DDBJ whole genome shotgun (WGS) entry which is preliminary data.</text>
</comment>
<proteinExistence type="predicted"/>
<dbReference type="Proteomes" id="UP001159363">
    <property type="component" value="Chromosome 5"/>
</dbReference>
<evidence type="ECO:0000313" key="3">
    <source>
        <dbReference type="Proteomes" id="UP001159363"/>
    </source>
</evidence>
<organism evidence="2 3">
    <name type="scientific">Dryococelus australis</name>
    <dbReference type="NCBI Taxonomy" id="614101"/>
    <lineage>
        <taxon>Eukaryota</taxon>
        <taxon>Metazoa</taxon>
        <taxon>Ecdysozoa</taxon>
        <taxon>Arthropoda</taxon>
        <taxon>Hexapoda</taxon>
        <taxon>Insecta</taxon>
        <taxon>Pterygota</taxon>
        <taxon>Neoptera</taxon>
        <taxon>Polyneoptera</taxon>
        <taxon>Phasmatodea</taxon>
        <taxon>Verophasmatodea</taxon>
        <taxon>Anareolatae</taxon>
        <taxon>Phasmatidae</taxon>
        <taxon>Eurycanthinae</taxon>
        <taxon>Dryococelus</taxon>
    </lineage>
</organism>
<name>A0ABQ9HC74_9NEOP</name>
<evidence type="ECO:0000313" key="2">
    <source>
        <dbReference type="EMBL" id="KAJ8881869.1"/>
    </source>
</evidence>